<accession>A0AAV9HGS4</accession>
<gene>
    <name evidence="6" type="ORF">QBC42DRAFT_20381</name>
</gene>
<proteinExistence type="predicted"/>
<comment type="caution">
    <text evidence="6">The sequence shown here is derived from an EMBL/GenBank/DDBJ whole genome shotgun (WGS) entry which is preliminary data.</text>
</comment>
<evidence type="ECO:0000256" key="3">
    <source>
        <dbReference type="ARBA" id="ARBA00022833"/>
    </source>
</evidence>
<keyword evidence="7" id="KW-1185">Reference proteome</keyword>
<protein>
    <submittedName>
        <fullName evidence="6">Zinc-binding domain-containing protein</fullName>
    </submittedName>
</protein>
<keyword evidence="3" id="KW-0862">Zinc</keyword>
<organism evidence="6 7">
    <name type="scientific">Cladorrhinum samala</name>
    <dbReference type="NCBI Taxonomy" id="585594"/>
    <lineage>
        <taxon>Eukaryota</taxon>
        <taxon>Fungi</taxon>
        <taxon>Dikarya</taxon>
        <taxon>Ascomycota</taxon>
        <taxon>Pezizomycotina</taxon>
        <taxon>Sordariomycetes</taxon>
        <taxon>Sordariomycetidae</taxon>
        <taxon>Sordariales</taxon>
        <taxon>Podosporaceae</taxon>
        <taxon>Cladorrhinum</taxon>
    </lineage>
</organism>
<name>A0AAV9HGS4_9PEZI</name>
<feature type="compositionally biased region" description="Low complexity" evidence="4">
    <location>
        <begin position="21"/>
        <end position="30"/>
    </location>
</feature>
<reference evidence="6" key="2">
    <citation type="submission" date="2023-06" db="EMBL/GenBank/DDBJ databases">
        <authorList>
            <consortium name="Lawrence Berkeley National Laboratory"/>
            <person name="Mondo S.J."/>
            <person name="Hensen N."/>
            <person name="Bonometti L."/>
            <person name="Westerberg I."/>
            <person name="Brannstrom I.O."/>
            <person name="Guillou S."/>
            <person name="Cros-Aarteil S."/>
            <person name="Calhoun S."/>
            <person name="Haridas S."/>
            <person name="Kuo A."/>
            <person name="Pangilinan J."/>
            <person name="Riley R."/>
            <person name="Labutti K."/>
            <person name="Andreopoulos B."/>
            <person name="Lipzen A."/>
            <person name="Chen C."/>
            <person name="Yanf M."/>
            <person name="Daum C."/>
            <person name="Ng V."/>
            <person name="Clum A."/>
            <person name="Steindorff A."/>
            <person name="Ohm R."/>
            <person name="Martin F."/>
            <person name="Silar P."/>
            <person name="Natvig D."/>
            <person name="Lalanne C."/>
            <person name="Gautier V."/>
            <person name="Ament-Velasquez S.L."/>
            <person name="Kruys A."/>
            <person name="Hutchinson M.I."/>
            <person name="Powell A.J."/>
            <person name="Barry K."/>
            <person name="Miller A.N."/>
            <person name="Grigoriev I.V."/>
            <person name="Debuchy R."/>
            <person name="Gladieux P."/>
            <person name="Thoren M.H."/>
            <person name="Johannesson H."/>
        </authorList>
    </citation>
    <scope>NUCLEOTIDE SEQUENCE</scope>
    <source>
        <strain evidence="6">PSN324</strain>
    </source>
</reference>
<feature type="region of interest" description="Disordered" evidence="4">
    <location>
        <begin position="16"/>
        <end position="61"/>
    </location>
</feature>
<evidence type="ECO:0000313" key="7">
    <source>
        <dbReference type="Proteomes" id="UP001321749"/>
    </source>
</evidence>
<feature type="compositionally biased region" description="Basic residues" evidence="4">
    <location>
        <begin position="33"/>
        <end position="45"/>
    </location>
</feature>
<evidence type="ECO:0000256" key="1">
    <source>
        <dbReference type="ARBA" id="ARBA00022723"/>
    </source>
</evidence>
<reference evidence="6" key="1">
    <citation type="journal article" date="2023" name="Mol. Phylogenet. Evol.">
        <title>Genome-scale phylogeny and comparative genomics of the fungal order Sordariales.</title>
        <authorList>
            <person name="Hensen N."/>
            <person name="Bonometti L."/>
            <person name="Westerberg I."/>
            <person name="Brannstrom I.O."/>
            <person name="Guillou S."/>
            <person name="Cros-Aarteil S."/>
            <person name="Calhoun S."/>
            <person name="Haridas S."/>
            <person name="Kuo A."/>
            <person name="Mondo S."/>
            <person name="Pangilinan J."/>
            <person name="Riley R."/>
            <person name="LaButti K."/>
            <person name="Andreopoulos B."/>
            <person name="Lipzen A."/>
            <person name="Chen C."/>
            <person name="Yan M."/>
            <person name="Daum C."/>
            <person name="Ng V."/>
            <person name="Clum A."/>
            <person name="Steindorff A."/>
            <person name="Ohm R.A."/>
            <person name="Martin F."/>
            <person name="Silar P."/>
            <person name="Natvig D.O."/>
            <person name="Lalanne C."/>
            <person name="Gautier V."/>
            <person name="Ament-Velasquez S.L."/>
            <person name="Kruys A."/>
            <person name="Hutchinson M.I."/>
            <person name="Powell A.J."/>
            <person name="Barry K."/>
            <person name="Miller A.N."/>
            <person name="Grigoriev I.V."/>
            <person name="Debuchy R."/>
            <person name="Gladieux P."/>
            <person name="Hiltunen Thoren M."/>
            <person name="Johannesson H."/>
        </authorList>
    </citation>
    <scope>NUCLEOTIDE SEQUENCE</scope>
    <source>
        <strain evidence="6">PSN324</strain>
    </source>
</reference>
<dbReference type="Pfam" id="PF13695">
    <property type="entry name" value="Zn_ribbon_3CxxC"/>
    <property type="match status" value="1"/>
</dbReference>
<dbReference type="EMBL" id="MU865061">
    <property type="protein sequence ID" value="KAK4458662.1"/>
    <property type="molecule type" value="Genomic_DNA"/>
</dbReference>
<feature type="domain" description="3CxxC-type" evidence="5">
    <location>
        <begin position="105"/>
        <end position="201"/>
    </location>
</feature>
<dbReference type="Proteomes" id="UP001321749">
    <property type="component" value="Unassembled WGS sequence"/>
</dbReference>
<sequence>MNFRILRFQVHHLRTMSTAATTKNTNTDPNGKGKGKGKGQGKPKGKGKDGANSGKPRPRPSSFMFAELHQRVASELITAGLSPIPEFSKTFRNHEAIRPSPYNTSVVAKFRCTGCGKRWVSGRVAICIRKFPEDKYNASVYNQKCKGCEKLGIMELDEQSYIDRVAYRLKVWGGIKIHTPPYEEKNTPPHECHLCEGCRLGECHGGQPCPFYTK</sequence>
<dbReference type="SMART" id="SM01328">
    <property type="entry name" value="zf-3CxxC"/>
    <property type="match status" value="1"/>
</dbReference>
<evidence type="ECO:0000256" key="4">
    <source>
        <dbReference type="SAM" id="MobiDB-lite"/>
    </source>
</evidence>
<dbReference type="GO" id="GO:0008270">
    <property type="term" value="F:zinc ion binding"/>
    <property type="evidence" value="ECO:0007669"/>
    <property type="project" value="UniProtKB-KW"/>
</dbReference>
<evidence type="ECO:0000259" key="5">
    <source>
        <dbReference type="SMART" id="SM01328"/>
    </source>
</evidence>
<keyword evidence="1" id="KW-0479">Metal-binding</keyword>
<evidence type="ECO:0000256" key="2">
    <source>
        <dbReference type="ARBA" id="ARBA00022771"/>
    </source>
</evidence>
<keyword evidence="2" id="KW-0863">Zinc-finger</keyword>
<evidence type="ECO:0000313" key="6">
    <source>
        <dbReference type="EMBL" id="KAK4458662.1"/>
    </source>
</evidence>
<dbReference type="InterPro" id="IPR027377">
    <property type="entry name" value="ZAR1/RTP1-5-like_Znf-3CxxC"/>
</dbReference>
<dbReference type="AlphaFoldDB" id="A0AAV9HGS4"/>